<dbReference type="Gene3D" id="2.30.30.40">
    <property type="entry name" value="SH3 Domains"/>
    <property type="match status" value="2"/>
</dbReference>
<evidence type="ECO:0000313" key="5">
    <source>
        <dbReference type="EMBL" id="CDQ23744.1"/>
    </source>
</evidence>
<sequence>MFLENNRVGSRWFIPFFVLFLATCTFFSTSIHVSAQQEESYRVGVHSLNIRSGPDFQSPITGSLSENTVVKVNEIRYGWAHVNHAGKEGWVASQYLYKTQGIQTSSPEEVMVDVESAYIRSGPSENHNIIGSSFSGDSLEKIAEEGEWFKVRWNGEKVGWIAGWLVANSFTPPSSNLPLKGVNVVLDAGHGGYDPGAIGLNGLFEKHPTLKTTKRIAQELRQAGATVIMTRERDRYLSLQDRVQITRSYHTDAFISIHFNSADNPYAEGMSSFYYHDSGKELATNIQHQLSQKVPLENDGVQFGNFHVLRENIGHSVLLELGFLSTSSDLRAIQSNDYTNRVAKAISSGVINQFSN</sequence>
<reference evidence="5 6" key="2">
    <citation type="submission" date="2014-05" db="EMBL/GenBank/DDBJ databases">
        <title>Draft genome sequence of Halobacillus karajensis HK-03.</title>
        <authorList>
            <person name="Khelaifia S."/>
            <person name="Croce O."/>
            <person name="Lagier J.C."/>
            <person name="Raoult D."/>
        </authorList>
    </citation>
    <scope>NUCLEOTIDE SEQUENCE [LARGE SCALE GENOMIC DNA]</scope>
    <source>
        <strain evidence="5 6">HD-03</strain>
    </source>
</reference>
<feature type="transmembrane region" description="Helical" evidence="3">
    <location>
        <begin position="12"/>
        <end position="33"/>
    </location>
</feature>
<dbReference type="InterPro" id="IPR003646">
    <property type="entry name" value="SH3-like_bac-type"/>
</dbReference>
<evidence type="ECO:0000256" key="3">
    <source>
        <dbReference type="SAM" id="Phobius"/>
    </source>
</evidence>
<dbReference type="PANTHER" id="PTHR30404">
    <property type="entry name" value="N-ACETYLMURAMOYL-L-ALANINE AMIDASE"/>
    <property type="match status" value="1"/>
</dbReference>
<dbReference type="GO" id="GO:0030288">
    <property type="term" value="C:outer membrane-bounded periplasmic space"/>
    <property type="evidence" value="ECO:0007669"/>
    <property type="project" value="TreeGrafter"/>
</dbReference>
<dbReference type="AlphaFoldDB" id="A0A024P3Z8"/>
<keyword evidence="3" id="KW-0812">Transmembrane</keyword>
<dbReference type="SUPFAM" id="SSF53187">
    <property type="entry name" value="Zn-dependent exopeptidases"/>
    <property type="match status" value="1"/>
</dbReference>
<dbReference type="GO" id="GO:0008745">
    <property type="term" value="F:N-acetylmuramoyl-L-alanine amidase activity"/>
    <property type="evidence" value="ECO:0007669"/>
    <property type="project" value="InterPro"/>
</dbReference>
<dbReference type="EMBL" id="CCDI010000002">
    <property type="protein sequence ID" value="CDQ23744.1"/>
    <property type="molecule type" value="Genomic_DNA"/>
</dbReference>
<dbReference type="GO" id="GO:0071555">
    <property type="term" value="P:cell wall organization"/>
    <property type="evidence" value="ECO:0007669"/>
    <property type="project" value="UniProtKB-KW"/>
</dbReference>
<gene>
    <name evidence="5" type="primary">lytC_3</name>
    <name evidence="5" type="ORF">BN983_01995</name>
</gene>
<dbReference type="Gene3D" id="3.40.630.40">
    <property type="entry name" value="Zn-dependent exopeptidases"/>
    <property type="match status" value="1"/>
</dbReference>
<dbReference type="GO" id="GO:0009253">
    <property type="term" value="P:peptidoglycan catabolic process"/>
    <property type="evidence" value="ECO:0007669"/>
    <property type="project" value="InterPro"/>
</dbReference>
<dbReference type="CDD" id="cd02696">
    <property type="entry name" value="MurNAc-LAA"/>
    <property type="match status" value="1"/>
</dbReference>
<dbReference type="Pfam" id="PF01520">
    <property type="entry name" value="Amidase_3"/>
    <property type="match status" value="1"/>
</dbReference>
<dbReference type="SMART" id="SM00287">
    <property type="entry name" value="SH3b"/>
    <property type="match status" value="2"/>
</dbReference>
<dbReference type="Proteomes" id="UP000028868">
    <property type="component" value="Unassembled WGS sequence"/>
</dbReference>
<accession>A0A024P3Z8</accession>
<keyword evidence="3" id="KW-0472">Membrane</keyword>
<dbReference type="PROSITE" id="PS51781">
    <property type="entry name" value="SH3B"/>
    <property type="match status" value="2"/>
</dbReference>
<protein>
    <submittedName>
        <fullName evidence="5">N-acetylmuramoyl-L-alanine amidase LytC</fullName>
    </submittedName>
</protein>
<name>A0A024P3Z8_9BACI</name>
<dbReference type="InterPro" id="IPR050695">
    <property type="entry name" value="N-acetylmuramoyl_amidase_3"/>
</dbReference>
<evidence type="ECO:0000313" key="6">
    <source>
        <dbReference type="Proteomes" id="UP000028868"/>
    </source>
</evidence>
<reference evidence="6" key="1">
    <citation type="submission" date="2014-03" db="EMBL/GenBank/DDBJ databases">
        <authorList>
            <person name="Urmite Genomes U."/>
        </authorList>
    </citation>
    <scope>NUCLEOTIDE SEQUENCE [LARGE SCALE GENOMIC DNA]</scope>
    <source>
        <strain evidence="6">HD-03</strain>
    </source>
</reference>
<keyword evidence="1" id="KW-0378">Hydrolase</keyword>
<evidence type="ECO:0000259" key="4">
    <source>
        <dbReference type="PROSITE" id="PS51781"/>
    </source>
</evidence>
<dbReference type="InterPro" id="IPR002508">
    <property type="entry name" value="MurNAc-LAA_cat"/>
</dbReference>
<comment type="caution">
    <text evidence="5">The sequence shown here is derived from an EMBL/GenBank/DDBJ whole genome shotgun (WGS) entry which is preliminary data.</text>
</comment>
<keyword evidence="3" id="KW-1133">Transmembrane helix</keyword>
<dbReference type="PANTHER" id="PTHR30404:SF0">
    <property type="entry name" value="N-ACETYLMURAMOYL-L-ALANINE AMIDASE AMIC"/>
    <property type="match status" value="1"/>
</dbReference>
<evidence type="ECO:0000256" key="1">
    <source>
        <dbReference type="ARBA" id="ARBA00022801"/>
    </source>
</evidence>
<organism evidence="5 6">
    <name type="scientific">Halobacillus karajensis</name>
    <dbReference type="NCBI Taxonomy" id="195088"/>
    <lineage>
        <taxon>Bacteria</taxon>
        <taxon>Bacillati</taxon>
        <taxon>Bacillota</taxon>
        <taxon>Bacilli</taxon>
        <taxon>Bacillales</taxon>
        <taxon>Bacillaceae</taxon>
        <taxon>Halobacillus</taxon>
    </lineage>
</organism>
<feature type="domain" description="SH3b" evidence="4">
    <location>
        <begin position="38"/>
        <end position="100"/>
    </location>
</feature>
<dbReference type="SMART" id="SM00646">
    <property type="entry name" value="Ami_3"/>
    <property type="match status" value="1"/>
</dbReference>
<dbReference type="RefSeq" id="WP_035508098.1">
    <property type="nucleotide sequence ID" value="NZ_CCDH010000003.1"/>
</dbReference>
<dbReference type="Pfam" id="PF08239">
    <property type="entry name" value="SH3_3"/>
    <property type="match status" value="2"/>
</dbReference>
<proteinExistence type="predicted"/>
<feature type="domain" description="SH3b" evidence="4">
    <location>
        <begin position="107"/>
        <end position="169"/>
    </location>
</feature>
<keyword evidence="2" id="KW-0961">Cell wall biogenesis/degradation</keyword>
<keyword evidence="6" id="KW-1185">Reference proteome</keyword>
<evidence type="ECO:0000256" key="2">
    <source>
        <dbReference type="ARBA" id="ARBA00023316"/>
    </source>
</evidence>